<proteinExistence type="inferred from homology"/>
<dbReference type="InterPro" id="IPR017475">
    <property type="entry name" value="EPS_sugar_tfrase"/>
</dbReference>
<organism evidence="10 11">
    <name type="scientific">Xylanimonas protaetiae</name>
    <dbReference type="NCBI Taxonomy" id="2509457"/>
    <lineage>
        <taxon>Bacteria</taxon>
        <taxon>Bacillati</taxon>
        <taxon>Actinomycetota</taxon>
        <taxon>Actinomycetes</taxon>
        <taxon>Micrococcales</taxon>
        <taxon>Promicromonosporaceae</taxon>
        <taxon>Xylanimonas</taxon>
    </lineage>
</organism>
<evidence type="ECO:0000256" key="2">
    <source>
        <dbReference type="ARBA" id="ARBA00006464"/>
    </source>
</evidence>
<dbReference type="KEGG" id="xya:ET471_05140"/>
<keyword evidence="11" id="KW-1185">Reference proteome</keyword>
<accession>A0A4P6F1W3</accession>
<dbReference type="PANTHER" id="PTHR30576">
    <property type="entry name" value="COLANIC BIOSYNTHESIS UDP-GLUCOSE LIPID CARRIER TRANSFERASE"/>
    <property type="match status" value="1"/>
</dbReference>
<dbReference type="InterPro" id="IPR003362">
    <property type="entry name" value="Bact_transf"/>
</dbReference>
<dbReference type="GO" id="GO:0016780">
    <property type="term" value="F:phosphotransferase activity, for other substituted phosphate groups"/>
    <property type="evidence" value="ECO:0007669"/>
    <property type="project" value="TreeGrafter"/>
</dbReference>
<keyword evidence="5 8" id="KW-1133">Transmembrane helix</keyword>
<evidence type="ECO:0000256" key="6">
    <source>
        <dbReference type="ARBA" id="ARBA00023136"/>
    </source>
</evidence>
<feature type="region of interest" description="Disordered" evidence="7">
    <location>
        <begin position="1"/>
        <end position="31"/>
    </location>
</feature>
<reference evidence="10 11" key="1">
    <citation type="submission" date="2019-01" db="EMBL/GenBank/DDBJ databases">
        <title>Genome sequencing of strain FW10M-9.</title>
        <authorList>
            <person name="Heo J."/>
            <person name="Kim S.-J."/>
            <person name="Kim J.-S."/>
            <person name="Hong S.-B."/>
            <person name="Kwon S.-W."/>
        </authorList>
    </citation>
    <scope>NUCLEOTIDE SEQUENCE [LARGE SCALE GENOMIC DNA]</scope>
    <source>
        <strain evidence="10 11">FW10M-9</strain>
    </source>
</reference>
<comment type="subcellular location">
    <subcellularLocation>
        <location evidence="1">Membrane</location>
        <topology evidence="1">Multi-pass membrane protein</topology>
    </subcellularLocation>
</comment>
<evidence type="ECO:0000259" key="9">
    <source>
        <dbReference type="Pfam" id="PF02397"/>
    </source>
</evidence>
<dbReference type="PANTHER" id="PTHR30576:SF10">
    <property type="entry name" value="SLL5057 PROTEIN"/>
    <property type="match status" value="1"/>
</dbReference>
<dbReference type="GO" id="GO:0016020">
    <property type="term" value="C:membrane"/>
    <property type="evidence" value="ECO:0007669"/>
    <property type="project" value="UniProtKB-SubCell"/>
</dbReference>
<feature type="transmembrane region" description="Helical" evidence="8">
    <location>
        <begin position="51"/>
        <end position="73"/>
    </location>
</feature>
<evidence type="ECO:0000256" key="3">
    <source>
        <dbReference type="ARBA" id="ARBA00022679"/>
    </source>
</evidence>
<feature type="transmembrane region" description="Helical" evidence="8">
    <location>
        <begin position="148"/>
        <end position="167"/>
    </location>
</feature>
<dbReference type="Proteomes" id="UP000292118">
    <property type="component" value="Chromosome"/>
</dbReference>
<evidence type="ECO:0000256" key="8">
    <source>
        <dbReference type="SAM" id="Phobius"/>
    </source>
</evidence>
<evidence type="ECO:0000313" key="10">
    <source>
        <dbReference type="EMBL" id="QAY69502.1"/>
    </source>
</evidence>
<sequence>MSPAPIAATTTAPRATTTAHPATSPATSAGAHAEAAAVEWQPRAPAWRRRLVASQLLTDAAAITSSLVIAYLARFGGTTWEVRETVSYGWAGAAIGLAWLLALGRSREVRVVGVGLTEYQRVLGATMLTFGGLAIVAFLGRLEIARGYLAVALPLGVVLLLLGRWAWRGALRRMRRAGRCLTGAVVAGPAADVARVVEQLRTNLRAGYRPIAVCRTDGLRETLASGPVPVARRPGVPEPGPLPSVPFEELVDVTRRTRTRAVIVAGELPGGPARLRDLGWSLEDARAELILVSQLTDVAAPRVHLRPLDGLPMVQVDLARHSGVNHVVKRVFDVVGALVAQVLLAPVFVAVALAVKLDDGGPVIFRQERVCQRGGRFTMYKFRSMVVDAEERRAGLEDGVERGVERGLEPANEGGGVLFKLRADPRTTRVGRLIRRLSLDELPQLWNVLRGDMSLVGPRPPLPREVERYEGHTTRRLLIKPGVTGLWQVSGRSRLTWEESVRLDLYYVENWSLGLDLLVLLRTVRAVVARDGAY</sequence>
<evidence type="ECO:0000313" key="11">
    <source>
        <dbReference type="Proteomes" id="UP000292118"/>
    </source>
</evidence>
<gene>
    <name evidence="10" type="ORF">ET471_05140</name>
</gene>
<feature type="domain" description="Bacterial sugar transferase" evidence="9">
    <location>
        <begin position="329"/>
        <end position="528"/>
    </location>
</feature>
<evidence type="ECO:0000256" key="1">
    <source>
        <dbReference type="ARBA" id="ARBA00004141"/>
    </source>
</evidence>
<keyword evidence="4 8" id="KW-0812">Transmembrane</keyword>
<protein>
    <submittedName>
        <fullName evidence="10">Sugar transferase</fullName>
    </submittedName>
</protein>
<dbReference type="EMBL" id="CP035493">
    <property type="protein sequence ID" value="QAY69502.1"/>
    <property type="molecule type" value="Genomic_DNA"/>
</dbReference>
<feature type="transmembrane region" description="Helical" evidence="8">
    <location>
        <begin position="331"/>
        <end position="355"/>
    </location>
</feature>
<dbReference type="RefSeq" id="WP_129186901.1">
    <property type="nucleotide sequence ID" value="NZ_CP035493.1"/>
</dbReference>
<dbReference type="NCBIfam" id="TIGR03025">
    <property type="entry name" value="EPS_sugtrans"/>
    <property type="match status" value="1"/>
</dbReference>
<evidence type="ECO:0000256" key="4">
    <source>
        <dbReference type="ARBA" id="ARBA00022692"/>
    </source>
</evidence>
<dbReference type="Pfam" id="PF02397">
    <property type="entry name" value="Bac_transf"/>
    <property type="match status" value="1"/>
</dbReference>
<evidence type="ECO:0000256" key="7">
    <source>
        <dbReference type="SAM" id="MobiDB-lite"/>
    </source>
</evidence>
<keyword evidence="6 8" id="KW-0472">Membrane</keyword>
<name>A0A4P6F1W3_9MICO</name>
<feature type="transmembrane region" description="Helical" evidence="8">
    <location>
        <begin position="122"/>
        <end position="142"/>
    </location>
</feature>
<evidence type="ECO:0000256" key="5">
    <source>
        <dbReference type="ARBA" id="ARBA00022989"/>
    </source>
</evidence>
<comment type="similarity">
    <text evidence="2">Belongs to the bacterial sugar transferase family.</text>
</comment>
<dbReference type="AlphaFoldDB" id="A0A4P6F1W3"/>
<keyword evidence="3 10" id="KW-0808">Transferase</keyword>
<dbReference type="OrthoDB" id="9808602at2"/>
<feature type="transmembrane region" description="Helical" evidence="8">
    <location>
        <begin position="85"/>
        <end position="102"/>
    </location>
</feature>